<comment type="subcellular location">
    <subcellularLocation>
        <location evidence="1">Membrane</location>
        <topology evidence="1">Multi-pass membrane protein</topology>
    </subcellularLocation>
</comment>
<comment type="caution">
    <text evidence="10">The sequence shown here is derived from an EMBL/GenBank/DDBJ whole genome shotgun (WGS) entry which is preliminary data.</text>
</comment>
<dbReference type="Gene3D" id="3.90.226.10">
    <property type="entry name" value="2-enoyl-CoA Hydratase, Chain A, domain 1"/>
    <property type="match status" value="1"/>
</dbReference>
<name>I4EFQ4_9BACT</name>
<dbReference type="Pfam" id="PF25145">
    <property type="entry name" value="NfeD1b_N"/>
    <property type="match status" value="1"/>
</dbReference>
<dbReference type="InterPro" id="IPR052165">
    <property type="entry name" value="Membrane_assoc_protease"/>
</dbReference>
<dbReference type="Pfam" id="PF01957">
    <property type="entry name" value="NfeD"/>
    <property type="match status" value="1"/>
</dbReference>
<gene>
    <name evidence="10" type="ORF">NITHO_2360008</name>
</gene>
<dbReference type="SUPFAM" id="SSF52096">
    <property type="entry name" value="ClpP/crotonase"/>
    <property type="match status" value="1"/>
</dbReference>
<evidence type="ECO:0000256" key="2">
    <source>
        <dbReference type="ARBA" id="ARBA00022692"/>
    </source>
</evidence>
<evidence type="ECO:0000256" key="4">
    <source>
        <dbReference type="ARBA" id="ARBA00023136"/>
    </source>
</evidence>
<dbReference type="SUPFAM" id="SSF141322">
    <property type="entry name" value="NfeD domain-like"/>
    <property type="match status" value="1"/>
</dbReference>
<evidence type="ECO:0000256" key="5">
    <source>
        <dbReference type="SAM" id="Phobius"/>
    </source>
</evidence>
<keyword evidence="4 5" id="KW-0472">Membrane</keyword>
<dbReference type="InterPro" id="IPR056738">
    <property type="entry name" value="NfeD1b_N"/>
</dbReference>
<feature type="transmembrane region" description="Helical" evidence="5">
    <location>
        <begin position="276"/>
        <end position="295"/>
    </location>
</feature>
<evidence type="ECO:0000259" key="9">
    <source>
        <dbReference type="Pfam" id="PF25145"/>
    </source>
</evidence>
<evidence type="ECO:0000313" key="11">
    <source>
        <dbReference type="Proteomes" id="UP000004221"/>
    </source>
</evidence>
<feature type="transmembrane region" description="Helical" evidence="5">
    <location>
        <begin position="352"/>
        <end position="372"/>
    </location>
</feature>
<evidence type="ECO:0000313" key="10">
    <source>
        <dbReference type="EMBL" id="CCF83516.1"/>
    </source>
</evidence>
<dbReference type="AlphaFoldDB" id="I4EFQ4"/>
<dbReference type="PANTHER" id="PTHR33507:SF4">
    <property type="entry name" value="NODULATION COMPETITIVENESS PROTEIN NFED"/>
    <property type="match status" value="1"/>
</dbReference>
<sequence length="454" mass="47630">MAVSTIRSFRIRLTGLFLLCVLALATLFAPGASAEQPQVRLLELDGPITPVIANYVRHGIQDAERARDNAVVLQMNTPGGLSSAMDDIVQDILGSTVPVVVYVAPEGARAASAGVYITYAAQVAAMAPSTTIGSATPVFLNQSGQPQNADEAMTKKVVNDAVAKLQGLAKLRDRNADWAAQAVRQAENITAAEAVQMKVVDLVAPDLPTLLNTIDGRPVAIQGGEVTLQTRGAEIVTDQMNPGERFLQIVSNPSVAYILLSLGLLGLFLEFAHPGAYLPGVLGGLFALLGLFSLGSLNVNWAGVLLMGFAFLLFGIDVYVSSHGALTIGGIASFALGSLILANSTADPVSRIPITIVITMSVLLAAFFLFIVSSVIRSRLRRTITGKEGIIGAVGTVRRALEPEGMIFVDGELWRASSPVSPVAVGTRVRVVAIDGLHLTVVPLEVEPAALQPA</sequence>
<proteinExistence type="predicted"/>
<dbReference type="EMBL" id="CAGS01000153">
    <property type="protein sequence ID" value="CCF83516.1"/>
    <property type="molecule type" value="Genomic_DNA"/>
</dbReference>
<organism evidence="10 11">
    <name type="scientific">Nitrolancea hollandica Lb</name>
    <dbReference type="NCBI Taxonomy" id="1129897"/>
    <lineage>
        <taxon>Bacteria</taxon>
        <taxon>Pseudomonadati</taxon>
        <taxon>Thermomicrobiota</taxon>
        <taxon>Thermomicrobia</taxon>
        <taxon>Sphaerobacterales</taxon>
        <taxon>Sphaerobacterineae</taxon>
        <taxon>Sphaerobacteraceae</taxon>
        <taxon>Nitrolancea</taxon>
    </lineage>
</organism>
<evidence type="ECO:0000256" key="3">
    <source>
        <dbReference type="ARBA" id="ARBA00022989"/>
    </source>
</evidence>
<feature type="domain" description="NfeD integral membrane" evidence="8">
    <location>
        <begin position="255"/>
        <end position="372"/>
    </location>
</feature>
<dbReference type="Proteomes" id="UP000004221">
    <property type="component" value="Unassembled WGS sequence"/>
</dbReference>
<dbReference type="PANTHER" id="PTHR33507">
    <property type="entry name" value="INNER MEMBRANE PROTEIN YBBJ"/>
    <property type="match status" value="1"/>
</dbReference>
<feature type="transmembrane region" description="Helical" evidence="5">
    <location>
        <begin position="301"/>
        <end position="320"/>
    </location>
</feature>
<keyword evidence="3 5" id="KW-1133">Transmembrane helix</keyword>
<reference evidence="10 11" key="1">
    <citation type="journal article" date="2012" name="ISME J.">
        <title>Nitrification expanded: discovery, physiology and genomics of a nitrite-oxidizing bacterium from the phylum Chloroflexi.</title>
        <authorList>
            <person name="Sorokin D.Y."/>
            <person name="Lucker S."/>
            <person name="Vejmelkova D."/>
            <person name="Kostrikina N.A."/>
            <person name="Kleerebezem R."/>
            <person name="Rijpstra W.I."/>
            <person name="Damste J.S."/>
            <person name="Le Paslier D."/>
            <person name="Muyzer G."/>
            <person name="Wagner M."/>
            <person name="van Loosdrecht M.C."/>
            <person name="Daims H."/>
        </authorList>
    </citation>
    <scope>NUCLEOTIDE SEQUENCE [LARGE SCALE GENOMIC DNA]</scope>
    <source>
        <strain evidence="11">none</strain>
    </source>
</reference>
<keyword evidence="11" id="KW-1185">Reference proteome</keyword>
<dbReference type="RefSeq" id="WP_008476794.1">
    <property type="nucleotide sequence ID" value="NZ_CAGS01000153.1"/>
</dbReference>
<accession>I4EFQ4</accession>
<evidence type="ECO:0000259" key="8">
    <source>
        <dbReference type="Pfam" id="PF24961"/>
    </source>
</evidence>
<dbReference type="InterPro" id="IPR029045">
    <property type="entry name" value="ClpP/crotonase-like_dom_sf"/>
</dbReference>
<dbReference type="Pfam" id="PF24961">
    <property type="entry name" value="NfeD_membrane"/>
    <property type="match status" value="1"/>
</dbReference>
<keyword evidence="2 5" id="KW-0812">Transmembrane</keyword>
<protein>
    <submittedName>
        <fullName evidence="10">Uncharacterized protein</fullName>
    </submittedName>
</protein>
<evidence type="ECO:0000259" key="7">
    <source>
        <dbReference type="Pfam" id="PF01957"/>
    </source>
</evidence>
<feature type="transmembrane region" description="Helical" evidence="5">
    <location>
        <begin position="327"/>
        <end position="346"/>
    </location>
</feature>
<feature type="domain" description="NfeD1b N-terminal" evidence="9">
    <location>
        <begin position="47"/>
        <end position="202"/>
    </location>
</feature>
<dbReference type="GO" id="GO:0016020">
    <property type="term" value="C:membrane"/>
    <property type="evidence" value="ECO:0007669"/>
    <property type="project" value="UniProtKB-SubCell"/>
</dbReference>
<dbReference type="OrthoDB" id="9806253at2"/>
<dbReference type="CDD" id="cd07020">
    <property type="entry name" value="Clp_protease_NfeD_1"/>
    <property type="match status" value="1"/>
</dbReference>
<evidence type="ECO:0000256" key="1">
    <source>
        <dbReference type="ARBA" id="ARBA00004141"/>
    </source>
</evidence>
<feature type="domain" description="NfeD-like C-terminal" evidence="7">
    <location>
        <begin position="388"/>
        <end position="443"/>
    </location>
</feature>
<feature type="signal peptide" evidence="6">
    <location>
        <begin position="1"/>
        <end position="34"/>
    </location>
</feature>
<dbReference type="InterPro" id="IPR012340">
    <property type="entry name" value="NA-bd_OB-fold"/>
</dbReference>
<dbReference type="InterPro" id="IPR002810">
    <property type="entry name" value="NfeD-like_C"/>
</dbReference>
<keyword evidence="6" id="KW-0732">Signal</keyword>
<feature type="transmembrane region" description="Helical" evidence="5">
    <location>
        <begin position="249"/>
        <end position="269"/>
    </location>
</feature>
<dbReference type="InterPro" id="IPR056739">
    <property type="entry name" value="NfeD_membrane"/>
</dbReference>
<feature type="chain" id="PRO_5003689046" evidence="6">
    <location>
        <begin position="35"/>
        <end position="454"/>
    </location>
</feature>
<evidence type="ECO:0000256" key="6">
    <source>
        <dbReference type="SAM" id="SignalP"/>
    </source>
</evidence>
<dbReference type="Gene3D" id="2.40.50.140">
    <property type="entry name" value="Nucleic acid-binding proteins"/>
    <property type="match status" value="1"/>
</dbReference>